<keyword evidence="2" id="KW-1133">Transmembrane helix</keyword>
<evidence type="ECO:0000256" key="2">
    <source>
        <dbReference type="SAM" id="Phobius"/>
    </source>
</evidence>
<dbReference type="EMBL" id="MN739614">
    <property type="protein sequence ID" value="QHT15982.1"/>
    <property type="molecule type" value="Genomic_DNA"/>
</dbReference>
<keyword evidence="2" id="KW-0472">Membrane</keyword>
<dbReference type="AlphaFoldDB" id="A0A6C0DHY5"/>
<feature type="transmembrane region" description="Helical" evidence="2">
    <location>
        <begin position="38"/>
        <end position="68"/>
    </location>
</feature>
<name>A0A6C0DHY5_9ZZZZ</name>
<keyword evidence="2" id="KW-0812">Transmembrane</keyword>
<evidence type="ECO:0000256" key="1">
    <source>
        <dbReference type="SAM" id="MobiDB-lite"/>
    </source>
</evidence>
<evidence type="ECO:0000313" key="3">
    <source>
        <dbReference type="EMBL" id="QHT15982.1"/>
    </source>
</evidence>
<protein>
    <submittedName>
        <fullName evidence="3">Uncharacterized protein</fullName>
    </submittedName>
</protein>
<sequence length="174" mass="19997">MTSKEMMKNGAGVVLLIILVILLSKVRTLEFMMTTYLGRIIMIALLIFMTCINKFLGIIFVLMIIVLYKMNSNNYIFVENFENVDKKEIETPKINVITKHANKDADADMMKKHADKKTDHKKTNIAQEGFDLQSTEDTIRRGKQSNSIPTEKRFNDSENIMPTENIFKGGFAFF</sequence>
<feature type="region of interest" description="Disordered" evidence="1">
    <location>
        <begin position="136"/>
        <end position="155"/>
    </location>
</feature>
<proteinExistence type="predicted"/>
<reference evidence="3" key="1">
    <citation type="journal article" date="2020" name="Nature">
        <title>Giant virus diversity and host interactions through global metagenomics.</title>
        <authorList>
            <person name="Schulz F."/>
            <person name="Roux S."/>
            <person name="Paez-Espino D."/>
            <person name="Jungbluth S."/>
            <person name="Walsh D.A."/>
            <person name="Denef V.J."/>
            <person name="McMahon K.D."/>
            <person name="Konstantinidis K.T."/>
            <person name="Eloe-Fadrosh E.A."/>
            <person name="Kyrpides N.C."/>
            <person name="Woyke T."/>
        </authorList>
    </citation>
    <scope>NUCLEOTIDE SEQUENCE</scope>
    <source>
        <strain evidence="3">GVMAG-M-3300023174-182</strain>
    </source>
</reference>
<accession>A0A6C0DHY5</accession>
<organism evidence="3">
    <name type="scientific">viral metagenome</name>
    <dbReference type="NCBI Taxonomy" id="1070528"/>
    <lineage>
        <taxon>unclassified sequences</taxon>
        <taxon>metagenomes</taxon>
        <taxon>organismal metagenomes</taxon>
    </lineage>
</organism>